<evidence type="ECO:0000313" key="1">
    <source>
        <dbReference type="EMBL" id="KAI0027804.1"/>
    </source>
</evidence>
<dbReference type="EMBL" id="MU273836">
    <property type="protein sequence ID" value="KAI0027804.1"/>
    <property type="molecule type" value="Genomic_DNA"/>
</dbReference>
<gene>
    <name evidence="1" type="ORF">K488DRAFT_80972</name>
</gene>
<reference evidence="1" key="1">
    <citation type="submission" date="2021-02" db="EMBL/GenBank/DDBJ databases">
        <authorList>
            <consortium name="DOE Joint Genome Institute"/>
            <person name="Ahrendt S."/>
            <person name="Looney B.P."/>
            <person name="Miyauchi S."/>
            <person name="Morin E."/>
            <person name="Drula E."/>
            <person name="Courty P.E."/>
            <person name="Chicoki N."/>
            <person name="Fauchery L."/>
            <person name="Kohler A."/>
            <person name="Kuo A."/>
            <person name="Labutti K."/>
            <person name="Pangilinan J."/>
            <person name="Lipzen A."/>
            <person name="Riley R."/>
            <person name="Andreopoulos W."/>
            <person name="He G."/>
            <person name="Johnson J."/>
            <person name="Barry K.W."/>
            <person name="Grigoriev I.V."/>
            <person name="Nagy L."/>
            <person name="Hibbett D."/>
            <person name="Henrissat B."/>
            <person name="Matheny P.B."/>
            <person name="Labbe J."/>
            <person name="Martin F."/>
        </authorList>
    </citation>
    <scope>NUCLEOTIDE SEQUENCE</scope>
    <source>
        <strain evidence="1">EC-137</strain>
    </source>
</reference>
<name>A0ACB8Q7K1_9AGAM</name>
<sequence>MAVLSLPLSFTNSFWSQDYRRGLEVLFTKLHQARSALRAPFSGAVENDEIVAFIKARAGAEANLAAALTQTTGPGPPSGFAADDGATLLAAFRGLQAETAKQAEVHRNIAHELDTLVAQPFAEWAKGHKDRLNSTENALTEGQLRAYENAVAEVAKLKNQYLDKVRKADEAEDDAKFAPSNEINGDKFTTSPRLQPVGATTTDSRSAPQRTATVSERIAARLWEIQKKTAAATGASSSSVGTQAPEKDALLDEPTKVDKGKARATDEPPQAISPLSMSPLARTKELEPSAFLLSPPQPPMLLAGLSLPPAGVSNLLMRAREQLPLRPVRLPILGEYQDCFTGDEFAAWLRDNVAGLGGSFDRAEEAARDLTERDGLLRRIGELRNLFEPSDEAFYQFRPKAFELGKVAPPARQETDSMPSSPSILKRGNNFLSAVSHALVQDREPRHVRARQEADEADRAYRVGVRKLDRQRLVLEQRIEEALKMLQKLETERLRAVKTCLLQYRGTLSNMPRALESSISERSAAHIAAFVPDADLVGLMERYRTGPFRPHAHIYESVAHDEADVLFGLDLRRWADGGWGVLVGSEEKKEHVPPVLEALLGALDKAYPTLPSDDERRKAWVYEVPLRAIHHAREALNGVGPDQPIPYDMLAKYDAPVLASTIKLWLLELDPPLALWEGWDDIRKIYPSVGSGKIEHQNEQEHLQVLRTALQRWPKVHLYVLDALISHIRKVIESTTAEEPNEVYITKLALSFGRTILRPRQETVVSLQDRHPAAFFIDLINFYKDLIPSTIEKKKKEVERKMPIRKRTAPIDLRMSRSRLSAGTEARDWLASQRAAGKIPPPVPKLVTPVPPGQVSTDVSTLAVAMPSTAGPDPPPPAGPGVEKPMPPVTTSSTLSQDPDQPPRPSFKEPPPENEDLPPRPPMFKEPDLDDTPVLHSIVTKPVPEFSLKPASGSEEQPDPSMFASPKTPSPKPTSRAGSPRLVVRPLSPPRSSSPLKADDDKLSTSTSLKRTSFVRGAGALNESRLRGPRGSRPPRTSGASVSQPTANLNKRESESPGPGKRASKPVSGISENKRTSLTGRASLSSRTMESDAEDNLVG</sequence>
<dbReference type="Proteomes" id="UP000814128">
    <property type="component" value="Unassembled WGS sequence"/>
</dbReference>
<comment type="caution">
    <text evidence="1">The sequence shown here is derived from an EMBL/GenBank/DDBJ whole genome shotgun (WGS) entry which is preliminary data.</text>
</comment>
<protein>
    <submittedName>
        <fullName evidence="1">Uncharacterized protein</fullName>
    </submittedName>
</protein>
<evidence type="ECO:0000313" key="2">
    <source>
        <dbReference type="Proteomes" id="UP000814128"/>
    </source>
</evidence>
<keyword evidence="2" id="KW-1185">Reference proteome</keyword>
<organism evidence="1 2">
    <name type="scientific">Vararia minispora EC-137</name>
    <dbReference type="NCBI Taxonomy" id="1314806"/>
    <lineage>
        <taxon>Eukaryota</taxon>
        <taxon>Fungi</taxon>
        <taxon>Dikarya</taxon>
        <taxon>Basidiomycota</taxon>
        <taxon>Agaricomycotina</taxon>
        <taxon>Agaricomycetes</taxon>
        <taxon>Russulales</taxon>
        <taxon>Lachnocladiaceae</taxon>
        <taxon>Vararia</taxon>
    </lineage>
</organism>
<accession>A0ACB8Q7K1</accession>
<proteinExistence type="predicted"/>
<reference evidence="1" key="2">
    <citation type="journal article" date="2022" name="New Phytol.">
        <title>Evolutionary transition to the ectomycorrhizal habit in the genomes of a hyperdiverse lineage of mushroom-forming fungi.</title>
        <authorList>
            <person name="Looney B."/>
            <person name="Miyauchi S."/>
            <person name="Morin E."/>
            <person name="Drula E."/>
            <person name="Courty P.E."/>
            <person name="Kohler A."/>
            <person name="Kuo A."/>
            <person name="LaButti K."/>
            <person name="Pangilinan J."/>
            <person name="Lipzen A."/>
            <person name="Riley R."/>
            <person name="Andreopoulos W."/>
            <person name="He G."/>
            <person name="Johnson J."/>
            <person name="Nolan M."/>
            <person name="Tritt A."/>
            <person name="Barry K.W."/>
            <person name="Grigoriev I.V."/>
            <person name="Nagy L.G."/>
            <person name="Hibbett D."/>
            <person name="Henrissat B."/>
            <person name="Matheny P.B."/>
            <person name="Labbe J."/>
            <person name="Martin F.M."/>
        </authorList>
    </citation>
    <scope>NUCLEOTIDE SEQUENCE</scope>
    <source>
        <strain evidence="1">EC-137</strain>
    </source>
</reference>